<accession>A0A0A8YHC7</accession>
<sequence length="15" mass="1846">MMHSQRTTTFKINHN</sequence>
<proteinExistence type="predicted"/>
<reference evidence="1" key="2">
    <citation type="journal article" date="2015" name="Data Brief">
        <title>Shoot transcriptome of the giant reed, Arundo donax.</title>
        <authorList>
            <person name="Barrero R.A."/>
            <person name="Guerrero F.D."/>
            <person name="Moolhuijzen P."/>
            <person name="Goolsby J.A."/>
            <person name="Tidwell J."/>
            <person name="Bellgard S.E."/>
            <person name="Bellgard M.I."/>
        </authorList>
    </citation>
    <scope>NUCLEOTIDE SEQUENCE</scope>
    <source>
        <tissue evidence="1">Shoot tissue taken approximately 20 cm above the soil surface</tissue>
    </source>
</reference>
<dbReference type="EMBL" id="GBRH01272539">
    <property type="protein sequence ID" value="JAD25356.1"/>
    <property type="molecule type" value="Transcribed_RNA"/>
</dbReference>
<protein>
    <submittedName>
        <fullName evidence="1">Uncharacterized protein</fullName>
    </submittedName>
</protein>
<reference evidence="1" key="1">
    <citation type="submission" date="2014-09" db="EMBL/GenBank/DDBJ databases">
        <authorList>
            <person name="Magalhaes I.L.F."/>
            <person name="Oliveira U."/>
            <person name="Santos F.R."/>
            <person name="Vidigal T.H.D.A."/>
            <person name="Brescovit A.D."/>
            <person name="Santos A.J."/>
        </authorList>
    </citation>
    <scope>NUCLEOTIDE SEQUENCE</scope>
    <source>
        <tissue evidence="1">Shoot tissue taken approximately 20 cm above the soil surface</tissue>
    </source>
</reference>
<organism evidence="1">
    <name type="scientific">Arundo donax</name>
    <name type="common">Giant reed</name>
    <name type="synonym">Donax arundinaceus</name>
    <dbReference type="NCBI Taxonomy" id="35708"/>
    <lineage>
        <taxon>Eukaryota</taxon>
        <taxon>Viridiplantae</taxon>
        <taxon>Streptophyta</taxon>
        <taxon>Embryophyta</taxon>
        <taxon>Tracheophyta</taxon>
        <taxon>Spermatophyta</taxon>
        <taxon>Magnoliopsida</taxon>
        <taxon>Liliopsida</taxon>
        <taxon>Poales</taxon>
        <taxon>Poaceae</taxon>
        <taxon>PACMAD clade</taxon>
        <taxon>Arundinoideae</taxon>
        <taxon>Arundineae</taxon>
        <taxon>Arundo</taxon>
    </lineage>
</organism>
<evidence type="ECO:0000313" key="1">
    <source>
        <dbReference type="EMBL" id="JAD25356.1"/>
    </source>
</evidence>
<name>A0A0A8YHC7_ARUDO</name>